<comment type="caution">
    <text evidence="2">The sequence shown here is derived from an EMBL/GenBank/DDBJ whole genome shotgun (WGS) entry which is preliminary data.</text>
</comment>
<dbReference type="EMBL" id="BNBT01000002">
    <property type="protein sequence ID" value="GHE35698.1"/>
    <property type="molecule type" value="Genomic_DNA"/>
</dbReference>
<accession>A0A918Z4F5</accession>
<dbReference type="AlphaFoldDB" id="A0A918Z4F5"/>
<feature type="compositionally biased region" description="Acidic residues" evidence="1">
    <location>
        <begin position="93"/>
        <end position="102"/>
    </location>
</feature>
<dbReference type="Proteomes" id="UP000608024">
    <property type="component" value="Unassembled WGS sequence"/>
</dbReference>
<feature type="compositionally biased region" description="Acidic residues" evidence="1">
    <location>
        <begin position="26"/>
        <end position="42"/>
    </location>
</feature>
<dbReference type="RefSeq" id="WP_190133827.1">
    <property type="nucleotide sequence ID" value="NZ_BNBT01000002.1"/>
</dbReference>
<name>A0A918Z4F5_9ACTN</name>
<organism evidence="2 3">
    <name type="scientific">Streptomyces longispororuber</name>
    <dbReference type="NCBI Taxonomy" id="68230"/>
    <lineage>
        <taxon>Bacteria</taxon>
        <taxon>Bacillati</taxon>
        <taxon>Actinomycetota</taxon>
        <taxon>Actinomycetes</taxon>
        <taxon>Kitasatosporales</taxon>
        <taxon>Streptomycetaceae</taxon>
        <taxon>Streptomyces</taxon>
    </lineage>
</organism>
<protein>
    <submittedName>
        <fullName evidence="2">Uncharacterized protein</fullName>
    </submittedName>
</protein>
<feature type="compositionally biased region" description="Acidic residues" evidence="1">
    <location>
        <begin position="61"/>
        <end position="72"/>
    </location>
</feature>
<keyword evidence="3" id="KW-1185">Reference proteome</keyword>
<feature type="region of interest" description="Disordered" evidence="1">
    <location>
        <begin position="1"/>
        <end position="102"/>
    </location>
</feature>
<feature type="compositionally biased region" description="Pro residues" evidence="1">
    <location>
        <begin position="7"/>
        <end position="19"/>
    </location>
</feature>
<sequence length="102" mass="10589">MENIQNPPSPGKDGPPVPRDLPDQQASDEPDPWDLEEGAGEPDAERESEGTSGRGGRNEGEADGEDVPETDEAGTGRAGQGEAPRSRPASGSDDPEPEEPTA</sequence>
<gene>
    <name evidence="2" type="ORF">GCM10018785_01690</name>
</gene>
<proteinExistence type="predicted"/>
<evidence type="ECO:0000256" key="1">
    <source>
        <dbReference type="SAM" id="MobiDB-lite"/>
    </source>
</evidence>
<evidence type="ECO:0000313" key="2">
    <source>
        <dbReference type="EMBL" id="GHE35698.1"/>
    </source>
</evidence>
<evidence type="ECO:0000313" key="3">
    <source>
        <dbReference type="Proteomes" id="UP000608024"/>
    </source>
</evidence>
<reference evidence="2" key="2">
    <citation type="submission" date="2020-09" db="EMBL/GenBank/DDBJ databases">
        <authorList>
            <person name="Sun Q."/>
            <person name="Ohkuma M."/>
        </authorList>
    </citation>
    <scope>NUCLEOTIDE SEQUENCE</scope>
    <source>
        <strain evidence="2">JCM 4784</strain>
    </source>
</reference>
<reference evidence="2" key="1">
    <citation type="journal article" date="2014" name="Int. J. Syst. Evol. Microbiol.">
        <title>Complete genome sequence of Corynebacterium casei LMG S-19264T (=DSM 44701T), isolated from a smear-ripened cheese.</title>
        <authorList>
            <consortium name="US DOE Joint Genome Institute (JGI-PGF)"/>
            <person name="Walter F."/>
            <person name="Albersmeier A."/>
            <person name="Kalinowski J."/>
            <person name="Ruckert C."/>
        </authorList>
    </citation>
    <scope>NUCLEOTIDE SEQUENCE</scope>
    <source>
        <strain evidence="2">JCM 4784</strain>
    </source>
</reference>